<name>S7TYS5_DESML</name>
<comment type="caution">
    <text evidence="1">The sequence shown here is derived from an EMBL/GenBank/DDBJ whole genome shotgun (WGS) entry which is preliminary data.</text>
</comment>
<proteinExistence type="predicted"/>
<evidence type="ECO:0000313" key="1">
    <source>
        <dbReference type="EMBL" id="EPR41880.1"/>
    </source>
</evidence>
<dbReference type="Proteomes" id="UP000014977">
    <property type="component" value="Unassembled WGS sequence"/>
</dbReference>
<keyword evidence="2" id="KW-1185">Reference proteome</keyword>
<sequence length="54" mass="6576">MMTPKNCTMFQFICQLENKTVFLSYFPAKNVLYSLPFVFMRQYKYGMLYAYQVH</sequence>
<reference evidence="1 2" key="1">
    <citation type="journal article" date="2013" name="Genome Announc.">
        <title>Draft genome sequences for three mercury-methylating, sulfate-reducing bacteria.</title>
        <authorList>
            <person name="Brown S.D."/>
            <person name="Hurt R.A.Jr."/>
            <person name="Gilmour C.C."/>
            <person name="Elias D.A."/>
        </authorList>
    </citation>
    <scope>NUCLEOTIDE SEQUENCE [LARGE SCALE GENOMIC DNA]</scope>
    <source>
        <strain evidence="1 2">DSM 2059</strain>
    </source>
</reference>
<protein>
    <submittedName>
        <fullName evidence="1">Uncharacterized protein</fullName>
    </submittedName>
</protein>
<gene>
    <name evidence="1" type="ORF">dsmv_1879</name>
</gene>
<accession>S7TYS5</accession>
<dbReference type="AlphaFoldDB" id="S7TYS5"/>
<evidence type="ECO:0000313" key="2">
    <source>
        <dbReference type="Proteomes" id="UP000014977"/>
    </source>
</evidence>
<organism evidence="1 2">
    <name type="scientific">Desulfococcus multivorans DSM 2059</name>
    <dbReference type="NCBI Taxonomy" id="1121405"/>
    <lineage>
        <taxon>Bacteria</taxon>
        <taxon>Pseudomonadati</taxon>
        <taxon>Thermodesulfobacteriota</taxon>
        <taxon>Desulfobacteria</taxon>
        <taxon>Desulfobacterales</taxon>
        <taxon>Desulfococcaceae</taxon>
        <taxon>Desulfococcus</taxon>
    </lineage>
</organism>
<dbReference type="EMBL" id="ATHJ01000071">
    <property type="protein sequence ID" value="EPR41880.1"/>
    <property type="molecule type" value="Genomic_DNA"/>
</dbReference>